<dbReference type="Proteomes" id="UP000321353">
    <property type="component" value="Chromosome"/>
</dbReference>
<dbReference type="InterPro" id="IPR007560">
    <property type="entry name" value="Restrct_endonuc_IV_Mrr"/>
</dbReference>
<dbReference type="Pfam" id="PF04471">
    <property type="entry name" value="Mrr_cat"/>
    <property type="match status" value="1"/>
</dbReference>
<proteinExistence type="predicted"/>
<evidence type="ECO:0000259" key="2">
    <source>
        <dbReference type="Pfam" id="PF04471"/>
    </source>
</evidence>
<keyword evidence="5" id="KW-1185">Reference proteome</keyword>
<dbReference type="GO" id="GO:0003677">
    <property type="term" value="F:DNA binding"/>
    <property type="evidence" value="ECO:0007669"/>
    <property type="project" value="InterPro"/>
</dbReference>
<feature type="region of interest" description="Disordered" evidence="1">
    <location>
        <begin position="125"/>
        <end position="151"/>
    </location>
</feature>
<dbReference type="InterPro" id="IPR011856">
    <property type="entry name" value="tRNA_endonuc-like_dom_sf"/>
</dbReference>
<dbReference type="Gene3D" id="3.40.1350.10">
    <property type="match status" value="1"/>
</dbReference>
<evidence type="ECO:0000313" key="4">
    <source>
        <dbReference type="EMBL" id="QEG02394.1"/>
    </source>
</evidence>
<evidence type="ECO:0000256" key="1">
    <source>
        <dbReference type="SAM" id="MobiDB-lite"/>
    </source>
</evidence>
<organism evidence="4 5">
    <name type="scientific">Stieleria maiorica</name>
    <dbReference type="NCBI Taxonomy" id="2795974"/>
    <lineage>
        <taxon>Bacteria</taxon>
        <taxon>Pseudomonadati</taxon>
        <taxon>Planctomycetota</taxon>
        <taxon>Planctomycetia</taxon>
        <taxon>Pirellulales</taxon>
        <taxon>Pirellulaceae</taxon>
        <taxon>Stieleria</taxon>
    </lineage>
</organism>
<dbReference type="InterPro" id="IPR052906">
    <property type="entry name" value="Type_IV_Methyl-Rstrct_Enzyme"/>
</dbReference>
<feature type="domain" description="Restriction endonuclease type IV Mrr" evidence="2">
    <location>
        <begin position="172"/>
        <end position="291"/>
    </location>
</feature>
<dbReference type="GO" id="GO:0009307">
    <property type="term" value="P:DNA restriction-modification system"/>
    <property type="evidence" value="ECO:0007669"/>
    <property type="project" value="InterPro"/>
</dbReference>
<dbReference type="PANTHER" id="PTHR30015">
    <property type="entry name" value="MRR RESTRICTION SYSTEM PROTEIN"/>
    <property type="match status" value="1"/>
</dbReference>
<dbReference type="Pfam" id="PF14338">
    <property type="entry name" value="Mrr_N"/>
    <property type="match status" value="1"/>
</dbReference>
<name>A0A5B9MN72_9BACT</name>
<dbReference type="InterPro" id="IPR025745">
    <property type="entry name" value="Mrr-like_N_dom"/>
</dbReference>
<sequence length="317" mass="35342">MRPFTSSYLTSSIGMAVPDFQSMFVPFLSVLSDGEEHAIKQVTEAIADEMDLTRQDREEMLSSGSQRRLANRVGWARTHLKHAKLIEYTGRGVMKITQRGLDSLSSHPNGLTLKDLDQFAEHYEWHHKKRPSSPASTDGDQRGSTSTPEEQIASLTTELNAKLADDILAQVREMDPYKFEQLVIDLLFAMGYGGSRAEAAKVTKASNDEGIDGIISEDRLGLDMIYVQAKRWKDSVGRKEIQAFVGALAGKQASKGVFITTSSFRNTAIEYAEAVTQKVVLIDGERLGELMIEYDIGVSRDQAFVLKKIDSDYFEDM</sequence>
<feature type="domain" description="Restriction system protein Mrr-like N-terminal" evidence="3">
    <location>
        <begin position="20"/>
        <end position="105"/>
    </location>
</feature>
<reference evidence="4 5" key="1">
    <citation type="submission" date="2019-02" db="EMBL/GenBank/DDBJ databases">
        <title>Planctomycetal bacteria perform biofilm scaping via a novel small molecule.</title>
        <authorList>
            <person name="Jeske O."/>
            <person name="Boedeker C."/>
            <person name="Wiegand S."/>
            <person name="Breitling P."/>
            <person name="Kallscheuer N."/>
            <person name="Jogler M."/>
            <person name="Rohde M."/>
            <person name="Petersen J."/>
            <person name="Medema M.H."/>
            <person name="Surup F."/>
            <person name="Jogler C."/>
        </authorList>
    </citation>
    <scope>NUCLEOTIDE SEQUENCE [LARGE SCALE GENOMIC DNA]</scope>
    <source>
        <strain evidence="4 5">Mal15</strain>
    </source>
</reference>
<gene>
    <name evidence="4" type="primary">mrr</name>
    <name evidence="4" type="ORF">Mal15_65150</name>
</gene>
<evidence type="ECO:0000313" key="5">
    <source>
        <dbReference type="Proteomes" id="UP000321353"/>
    </source>
</evidence>
<protein>
    <submittedName>
        <fullName evidence="4">Mrr restriction system protein</fullName>
    </submittedName>
</protein>
<dbReference type="EMBL" id="CP036264">
    <property type="protein sequence ID" value="QEG02394.1"/>
    <property type="molecule type" value="Genomic_DNA"/>
</dbReference>
<dbReference type="SUPFAM" id="SSF52980">
    <property type="entry name" value="Restriction endonuclease-like"/>
    <property type="match status" value="1"/>
</dbReference>
<dbReference type="PANTHER" id="PTHR30015:SF7">
    <property type="entry name" value="TYPE IV METHYL-DIRECTED RESTRICTION ENZYME ECOKMRR"/>
    <property type="match status" value="1"/>
</dbReference>
<dbReference type="GO" id="GO:0015666">
    <property type="term" value="F:restriction endodeoxyribonuclease activity"/>
    <property type="evidence" value="ECO:0007669"/>
    <property type="project" value="TreeGrafter"/>
</dbReference>
<dbReference type="KEGG" id="smam:Mal15_65150"/>
<accession>A0A5B9MN72</accession>
<feature type="compositionally biased region" description="Polar residues" evidence="1">
    <location>
        <begin position="133"/>
        <end position="151"/>
    </location>
</feature>
<evidence type="ECO:0000259" key="3">
    <source>
        <dbReference type="Pfam" id="PF14338"/>
    </source>
</evidence>
<dbReference type="AlphaFoldDB" id="A0A5B9MN72"/>
<dbReference type="InterPro" id="IPR011335">
    <property type="entry name" value="Restrct_endonuc-II-like"/>
</dbReference>